<comment type="pathway">
    <text evidence="1 9">Isoprenoid biosynthesis; isopentenyl diphosphate biosynthesis via DXP pathway; isopentenyl diphosphate from 1-deoxy-D-xylulose 5-phosphate: step 1/6.</text>
</comment>
<proteinExistence type="inferred from homology"/>
<evidence type="ECO:0000256" key="2">
    <source>
        <dbReference type="ARBA" id="ARBA00006825"/>
    </source>
</evidence>
<feature type="domain" description="1-deoxy-D-xylulose 5-phosphate reductoisomerase C-terminal" evidence="11">
    <location>
        <begin position="147"/>
        <end position="230"/>
    </location>
</feature>
<evidence type="ECO:0000256" key="9">
    <source>
        <dbReference type="HAMAP-Rule" id="MF_00183"/>
    </source>
</evidence>
<dbReference type="HAMAP" id="MF_00183">
    <property type="entry name" value="DXP_reductoisom"/>
    <property type="match status" value="1"/>
</dbReference>
<dbReference type="PANTHER" id="PTHR30525:SF0">
    <property type="entry name" value="1-DEOXY-D-XYLULOSE 5-PHOSPHATE REDUCTOISOMERASE, CHLOROPLASTIC"/>
    <property type="match status" value="1"/>
</dbReference>
<comment type="caution">
    <text evidence="9">Lacks conserved residue(s) required for the propagation of feature annotation.</text>
</comment>
<reference evidence="13 14" key="1">
    <citation type="submission" date="2020-03" db="EMBL/GenBank/DDBJ databases">
        <title>Genomic Encyclopedia of Type Strains, Phase IV (KMG-IV): sequencing the most valuable type-strain genomes for metagenomic binning, comparative biology and taxonomic classification.</title>
        <authorList>
            <person name="Goeker M."/>
        </authorList>
    </citation>
    <scope>NUCLEOTIDE SEQUENCE [LARGE SCALE GENOMIC DNA]</scope>
    <source>
        <strain evidence="13 14">DSM 103870</strain>
    </source>
</reference>
<evidence type="ECO:0000256" key="5">
    <source>
        <dbReference type="ARBA" id="ARBA00023002"/>
    </source>
</evidence>
<dbReference type="Pfam" id="PF08436">
    <property type="entry name" value="DXP_redisom_C"/>
    <property type="match status" value="1"/>
</dbReference>
<evidence type="ECO:0000256" key="3">
    <source>
        <dbReference type="ARBA" id="ARBA00022723"/>
    </source>
</evidence>
<evidence type="ECO:0000256" key="4">
    <source>
        <dbReference type="ARBA" id="ARBA00022857"/>
    </source>
</evidence>
<feature type="binding site" evidence="9">
    <location>
        <position position="218"/>
    </location>
    <ligand>
        <name>1-deoxy-D-xylulose 5-phosphate</name>
        <dbReference type="ChEBI" id="CHEBI:57792"/>
    </ligand>
</feature>
<evidence type="ECO:0000259" key="10">
    <source>
        <dbReference type="Pfam" id="PF02670"/>
    </source>
</evidence>
<dbReference type="PIRSF" id="PIRSF006205">
    <property type="entry name" value="Dxp_reductismrs"/>
    <property type="match status" value="1"/>
</dbReference>
<keyword evidence="5 9" id="KW-0560">Oxidoreductase</keyword>
<dbReference type="Pfam" id="PF02670">
    <property type="entry name" value="DXP_reductoisom"/>
    <property type="match status" value="1"/>
</dbReference>
<evidence type="ECO:0000256" key="6">
    <source>
        <dbReference type="ARBA" id="ARBA00023211"/>
    </source>
</evidence>
<feature type="binding site" evidence="9">
    <location>
        <position position="11"/>
    </location>
    <ligand>
        <name>NADPH</name>
        <dbReference type="ChEBI" id="CHEBI:57783"/>
    </ligand>
</feature>
<feature type="binding site" evidence="9">
    <location>
        <position position="222"/>
    </location>
    <ligand>
        <name>Mn(2+)</name>
        <dbReference type="ChEBI" id="CHEBI:29035"/>
    </ligand>
</feature>
<dbReference type="GO" id="GO:0030604">
    <property type="term" value="F:1-deoxy-D-xylulose-5-phosphate reductoisomerase activity"/>
    <property type="evidence" value="ECO:0007669"/>
    <property type="project" value="UniProtKB-EC"/>
</dbReference>
<keyword evidence="7 9" id="KW-0414">Isoprene biosynthesis</keyword>
<dbReference type="InterPro" id="IPR013644">
    <property type="entry name" value="DXP_reductoisomerase_C"/>
</dbReference>
<feature type="binding site" evidence="9">
    <location>
        <position position="126"/>
    </location>
    <ligand>
        <name>1-deoxy-D-xylulose 5-phosphate</name>
        <dbReference type="ChEBI" id="CHEBI:57792"/>
    </ligand>
</feature>
<feature type="binding site" evidence="9">
    <location>
        <position position="37"/>
    </location>
    <ligand>
        <name>NADPH</name>
        <dbReference type="ChEBI" id="CHEBI:57783"/>
    </ligand>
</feature>
<dbReference type="SUPFAM" id="SSF51735">
    <property type="entry name" value="NAD(P)-binding Rossmann-fold domains"/>
    <property type="match status" value="1"/>
</dbReference>
<dbReference type="RefSeq" id="WP_166952653.1">
    <property type="nucleotide sequence ID" value="NZ_JAASQI010000005.1"/>
</dbReference>
<dbReference type="NCBIfam" id="TIGR00243">
    <property type="entry name" value="Dxr"/>
    <property type="match status" value="1"/>
</dbReference>
<feature type="binding site" evidence="9">
    <location>
        <position position="222"/>
    </location>
    <ligand>
        <name>1-deoxy-D-xylulose 5-phosphate</name>
        <dbReference type="ChEBI" id="CHEBI:57792"/>
    </ligand>
</feature>
<name>A0ABX0V2T2_9HYPH</name>
<dbReference type="Gene3D" id="3.40.50.720">
    <property type="entry name" value="NAD(P)-binding Rossmann-like Domain"/>
    <property type="match status" value="1"/>
</dbReference>
<keyword evidence="14" id="KW-1185">Reference proteome</keyword>
<dbReference type="Proteomes" id="UP001429580">
    <property type="component" value="Unassembled WGS sequence"/>
</dbReference>
<dbReference type="PANTHER" id="PTHR30525">
    <property type="entry name" value="1-DEOXY-D-XYLULOSE 5-PHOSPHATE REDUCTOISOMERASE"/>
    <property type="match status" value="1"/>
</dbReference>
<keyword evidence="4 9" id="KW-0521">NADP</keyword>
<feature type="binding site" evidence="9">
    <location>
        <position position="219"/>
    </location>
    <ligand>
        <name>1-deoxy-D-xylulose 5-phosphate</name>
        <dbReference type="ChEBI" id="CHEBI:57792"/>
    </ligand>
</feature>
<dbReference type="Pfam" id="PF13288">
    <property type="entry name" value="DXPR_C"/>
    <property type="match status" value="1"/>
</dbReference>
<feature type="binding site" evidence="9">
    <location>
        <position position="125"/>
    </location>
    <ligand>
        <name>NADPH</name>
        <dbReference type="ChEBI" id="CHEBI:57783"/>
    </ligand>
</feature>
<feature type="binding site" evidence="9">
    <location>
        <position position="153"/>
    </location>
    <ligand>
        <name>1-deoxy-D-xylulose 5-phosphate</name>
        <dbReference type="ChEBI" id="CHEBI:57792"/>
    </ligand>
</feature>
<comment type="function">
    <text evidence="9">Catalyzes the NADPH-dependent rearrangement and reduction of 1-deoxy-D-xylulose-5-phosphate (DXP) to 2-C-methyl-D-erythritol 4-phosphate (MEP).</text>
</comment>
<feature type="binding site" evidence="9">
    <location>
        <position position="127"/>
    </location>
    <ligand>
        <name>NADPH</name>
        <dbReference type="ChEBI" id="CHEBI:57783"/>
    </ligand>
</feature>
<comment type="cofactor">
    <cofactor evidence="9">
        <name>Mg(2+)</name>
        <dbReference type="ChEBI" id="CHEBI:18420"/>
    </cofactor>
    <cofactor evidence="9">
        <name>Mn(2+)</name>
        <dbReference type="ChEBI" id="CHEBI:29035"/>
    </cofactor>
</comment>
<dbReference type="InterPro" id="IPR036291">
    <property type="entry name" value="NAD(P)-bd_dom_sf"/>
</dbReference>
<comment type="catalytic activity">
    <reaction evidence="8">
        <text>2-C-methyl-D-erythritol 4-phosphate + NADP(+) = 1-deoxy-D-xylulose 5-phosphate + NADPH + H(+)</text>
        <dbReference type="Rhea" id="RHEA:13717"/>
        <dbReference type="ChEBI" id="CHEBI:15378"/>
        <dbReference type="ChEBI" id="CHEBI:57783"/>
        <dbReference type="ChEBI" id="CHEBI:57792"/>
        <dbReference type="ChEBI" id="CHEBI:58262"/>
        <dbReference type="ChEBI" id="CHEBI:58349"/>
        <dbReference type="EC" id="1.1.1.267"/>
    </reaction>
    <physiologicalReaction direction="right-to-left" evidence="8">
        <dbReference type="Rhea" id="RHEA:13719"/>
    </physiologicalReaction>
</comment>
<dbReference type="EMBL" id="JAASQI010000005">
    <property type="protein sequence ID" value="NIJ58419.1"/>
    <property type="molecule type" value="Genomic_DNA"/>
</dbReference>
<keyword evidence="9" id="KW-0460">Magnesium</keyword>
<feature type="binding site" evidence="9">
    <location>
        <position position="13"/>
    </location>
    <ligand>
        <name>NADPH</name>
        <dbReference type="ChEBI" id="CHEBI:57783"/>
    </ligand>
</feature>
<sequence length="394" mass="40683">MSTRIVLLGATGSVGSAVVDVIVRHPEHFRVEAIVSGGSDVRALAAVAQRTGARFAAVADPARGAALKSALADAGLNIESGAGESAVNAAVDHDSDLVVAAIAGTAGLRATHRAIRPGRRIALANKETLVCAGEAFMRGAREAGVDILPLDSEHNALWQAMGAARPEDVEELVLTASGGPFLSWTAEAIAAATPEQALKHPNYSMGAKITIDSASMMNKGLEVIEAHHLFGIDRARLRVLVHPQQAVHGLVGFRDGSVVAGLAAPDMRIPAAHCLGLPGRLHTTLPRLDLAAFGRLDFIHADTARFPALALAFEALEAGGGMPTILNAANEIAVGAFLARRIGFGRIAGLVSEACEALSDRAGKAPASIPEALALDDEARGWARARLARCSAVA</sequence>
<feature type="binding site" evidence="9">
    <location>
        <position position="14"/>
    </location>
    <ligand>
        <name>NADPH</name>
        <dbReference type="ChEBI" id="CHEBI:57783"/>
    </ligand>
</feature>
<dbReference type="Gene3D" id="1.10.1740.10">
    <property type="match status" value="1"/>
</dbReference>
<dbReference type="InterPro" id="IPR026877">
    <property type="entry name" value="DXPR_C"/>
</dbReference>
<dbReference type="SUPFAM" id="SSF69055">
    <property type="entry name" value="1-deoxy-D-xylulose-5-phosphate reductoisomerase, C-terminal domain"/>
    <property type="match status" value="1"/>
</dbReference>
<evidence type="ECO:0000256" key="8">
    <source>
        <dbReference type="ARBA" id="ARBA00048543"/>
    </source>
</evidence>
<protein>
    <recommendedName>
        <fullName evidence="9">1-deoxy-D-xylulose 5-phosphate reductoisomerase</fullName>
        <shortName evidence="9">DXP reductoisomerase</shortName>
        <ecNumber evidence="9">1.1.1.267</ecNumber>
    </recommendedName>
    <alternativeName>
        <fullName evidence="9">1-deoxyxylulose-5-phosphate reductoisomerase</fullName>
    </alternativeName>
    <alternativeName>
        <fullName evidence="9">2-C-methyl-D-erythritol 4-phosphate synthase</fullName>
    </alternativeName>
</protein>
<evidence type="ECO:0000256" key="1">
    <source>
        <dbReference type="ARBA" id="ARBA00005094"/>
    </source>
</evidence>
<feature type="binding site" evidence="9">
    <location>
        <position position="12"/>
    </location>
    <ligand>
        <name>NADPH</name>
        <dbReference type="ChEBI" id="CHEBI:57783"/>
    </ligand>
</feature>
<evidence type="ECO:0000256" key="7">
    <source>
        <dbReference type="ARBA" id="ARBA00023229"/>
    </source>
</evidence>
<feature type="binding site" evidence="9">
    <location>
        <position position="200"/>
    </location>
    <ligand>
        <name>1-deoxy-D-xylulose 5-phosphate</name>
        <dbReference type="ChEBI" id="CHEBI:57792"/>
    </ligand>
</feature>
<evidence type="ECO:0000313" key="13">
    <source>
        <dbReference type="EMBL" id="NIJ58419.1"/>
    </source>
</evidence>
<evidence type="ECO:0000259" key="11">
    <source>
        <dbReference type="Pfam" id="PF08436"/>
    </source>
</evidence>
<feature type="binding site" evidence="9">
    <location>
        <position position="213"/>
    </location>
    <ligand>
        <name>1-deoxy-D-xylulose 5-phosphate</name>
        <dbReference type="ChEBI" id="CHEBI:57792"/>
    </ligand>
</feature>
<dbReference type="InterPro" id="IPR013512">
    <property type="entry name" value="DXP_reductoisomerase_N"/>
</dbReference>
<keyword evidence="6 9" id="KW-0464">Manganese</keyword>
<organism evidence="13 14">
    <name type="scientific">Pseudochelatococcus lubricantis</name>
    <dbReference type="NCBI Taxonomy" id="1538102"/>
    <lineage>
        <taxon>Bacteria</taxon>
        <taxon>Pseudomonadati</taxon>
        <taxon>Pseudomonadota</taxon>
        <taxon>Alphaproteobacteria</taxon>
        <taxon>Hyphomicrobiales</taxon>
        <taxon>Chelatococcaceae</taxon>
        <taxon>Pseudochelatococcus</taxon>
    </lineage>
</organism>
<feature type="binding site" evidence="9">
    <location>
        <position position="206"/>
    </location>
    <ligand>
        <name>NADPH</name>
        <dbReference type="ChEBI" id="CHEBI:57783"/>
    </ligand>
</feature>
<accession>A0ABX0V2T2</accession>
<dbReference type="InterPro" id="IPR003821">
    <property type="entry name" value="DXP_reductoisomerase"/>
</dbReference>
<feature type="binding site" evidence="9">
    <location>
        <position position="152"/>
    </location>
    <ligand>
        <name>1-deoxy-D-xylulose 5-phosphate</name>
        <dbReference type="ChEBI" id="CHEBI:57792"/>
    </ligand>
</feature>
<feature type="binding site" evidence="9">
    <location>
        <position position="153"/>
    </location>
    <ligand>
        <name>Mn(2+)</name>
        <dbReference type="ChEBI" id="CHEBI:29035"/>
    </ligand>
</feature>
<keyword evidence="3 9" id="KW-0479">Metal-binding</keyword>
<dbReference type="InterPro" id="IPR036169">
    <property type="entry name" value="DXPR_C_sf"/>
</dbReference>
<dbReference type="EC" id="1.1.1.267" evidence="9"/>
<evidence type="ECO:0000313" key="14">
    <source>
        <dbReference type="Proteomes" id="UP001429580"/>
    </source>
</evidence>
<comment type="caution">
    <text evidence="13">The sequence shown here is derived from an EMBL/GenBank/DDBJ whole genome shotgun (WGS) entry which is preliminary data.</text>
</comment>
<feature type="binding site" evidence="9">
    <location>
        <position position="151"/>
    </location>
    <ligand>
        <name>Mn(2+)</name>
        <dbReference type="ChEBI" id="CHEBI:29035"/>
    </ligand>
</feature>
<comment type="similarity">
    <text evidence="2 9">Belongs to the DXR family.</text>
</comment>
<feature type="domain" description="1-deoxy-D-xylulose 5-phosphate reductoisomerase N-terminal" evidence="10">
    <location>
        <begin position="5"/>
        <end position="133"/>
    </location>
</feature>
<evidence type="ECO:0000259" key="12">
    <source>
        <dbReference type="Pfam" id="PF13288"/>
    </source>
</evidence>
<feature type="domain" description="DXP reductoisomerase C-terminal" evidence="12">
    <location>
        <begin position="262"/>
        <end position="380"/>
    </location>
</feature>
<feature type="binding site" evidence="9">
    <location>
        <position position="177"/>
    </location>
    <ligand>
        <name>1-deoxy-D-xylulose 5-phosphate</name>
        <dbReference type="ChEBI" id="CHEBI:57792"/>
    </ligand>
</feature>
<gene>
    <name evidence="9" type="primary">dxr</name>
    <name evidence="13" type="ORF">FHS82_002267</name>
</gene>
<dbReference type="SUPFAM" id="SSF55347">
    <property type="entry name" value="Glyceraldehyde-3-phosphate dehydrogenase-like, C-terminal domain"/>
    <property type="match status" value="1"/>
</dbReference>